<gene>
    <name evidence="6" type="ORF">JIG36_36060</name>
</gene>
<comment type="caution">
    <text evidence="6">The sequence shown here is derived from an EMBL/GenBank/DDBJ whole genome shotgun (WGS) entry which is preliminary data.</text>
</comment>
<accession>A0ABS2ANZ1</accession>
<dbReference type="Proteomes" id="UP000632138">
    <property type="component" value="Unassembled WGS sequence"/>
</dbReference>
<sequence length="228" mass="25192">MSADQPAGEHEHLIGDAKLFHEFHADNFSGARYNRFLDGLMAAGAGYIAAGLKSGAVFAACRRRNASIRLSFPVGWNHSDCREVMLATVAAALIRFYDEAMVEGGWQPAGGASLTTHFINYCIDALPNELRRWSKFTHAAQFTDTLDGLEDRVDTGFGPAELAAMADELRCAMLELSRDDQQIFELRSAGYLTDEIAAIQNTTSRAIEGRIYRARKRLEGKRRGAEDE</sequence>
<keyword evidence="4" id="KW-0804">Transcription</keyword>
<dbReference type="InterPro" id="IPR036388">
    <property type="entry name" value="WH-like_DNA-bd_sf"/>
</dbReference>
<reference evidence="6 7" key="1">
    <citation type="submission" date="2021-01" db="EMBL/GenBank/DDBJ databases">
        <title>Actinoplanes sp. nov. LDG1-06 isolated from lichen.</title>
        <authorList>
            <person name="Saeng-In P."/>
            <person name="Phongsopitanun W."/>
            <person name="Kanchanasin P."/>
            <person name="Yuki M."/>
            <person name="Kudo T."/>
            <person name="Ohkuma M."/>
            <person name="Tanasupawat S."/>
        </authorList>
    </citation>
    <scope>NUCLEOTIDE SEQUENCE [LARGE SCALE GENOMIC DNA]</scope>
    <source>
        <strain evidence="6 7">LDG1-06</strain>
    </source>
</reference>
<dbReference type="SUPFAM" id="SSF88659">
    <property type="entry name" value="Sigma3 and sigma4 domains of RNA polymerase sigma factors"/>
    <property type="match status" value="1"/>
</dbReference>
<keyword evidence="3" id="KW-0731">Sigma factor</keyword>
<dbReference type="RefSeq" id="WP_203380918.1">
    <property type="nucleotide sequence ID" value="NZ_JAENHP010000017.1"/>
</dbReference>
<feature type="domain" description="RNA polymerase sigma factor 70 region 4 type 2" evidence="5">
    <location>
        <begin position="167"/>
        <end position="218"/>
    </location>
</feature>
<evidence type="ECO:0000256" key="3">
    <source>
        <dbReference type="ARBA" id="ARBA00023082"/>
    </source>
</evidence>
<evidence type="ECO:0000259" key="5">
    <source>
        <dbReference type="Pfam" id="PF08281"/>
    </source>
</evidence>
<dbReference type="EMBL" id="JAENHP010000017">
    <property type="protein sequence ID" value="MBM2620929.1"/>
    <property type="molecule type" value="Genomic_DNA"/>
</dbReference>
<dbReference type="Pfam" id="PF08281">
    <property type="entry name" value="Sigma70_r4_2"/>
    <property type="match status" value="1"/>
</dbReference>
<organism evidence="6 7">
    <name type="scientific">Paractinoplanes ovalisporus</name>
    <dbReference type="NCBI Taxonomy" id="2810368"/>
    <lineage>
        <taxon>Bacteria</taxon>
        <taxon>Bacillati</taxon>
        <taxon>Actinomycetota</taxon>
        <taxon>Actinomycetes</taxon>
        <taxon>Micromonosporales</taxon>
        <taxon>Micromonosporaceae</taxon>
        <taxon>Paractinoplanes</taxon>
    </lineage>
</organism>
<evidence type="ECO:0000256" key="4">
    <source>
        <dbReference type="ARBA" id="ARBA00023163"/>
    </source>
</evidence>
<comment type="similarity">
    <text evidence="1">Belongs to the sigma-70 factor family. ECF subfamily.</text>
</comment>
<keyword evidence="2" id="KW-0805">Transcription regulation</keyword>
<name>A0ABS2ANZ1_9ACTN</name>
<proteinExistence type="inferred from homology"/>
<keyword evidence="7" id="KW-1185">Reference proteome</keyword>
<dbReference type="InterPro" id="IPR013324">
    <property type="entry name" value="RNA_pol_sigma_r3/r4-like"/>
</dbReference>
<evidence type="ECO:0000313" key="7">
    <source>
        <dbReference type="Proteomes" id="UP000632138"/>
    </source>
</evidence>
<dbReference type="InterPro" id="IPR013249">
    <property type="entry name" value="RNA_pol_sigma70_r4_t2"/>
</dbReference>
<evidence type="ECO:0000313" key="6">
    <source>
        <dbReference type="EMBL" id="MBM2620929.1"/>
    </source>
</evidence>
<protein>
    <submittedName>
        <fullName evidence="6">Sigma-70 family RNA polymerase sigma factor</fullName>
    </submittedName>
</protein>
<evidence type="ECO:0000256" key="2">
    <source>
        <dbReference type="ARBA" id="ARBA00023015"/>
    </source>
</evidence>
<dbReference type="Gene3D" id="1.10.10.10">
    <property type="entry name" value="Winged helix-like DNA-binding domain superfamily/Winged helix DNA-binding domain"/>
    <property type="match status" value="1"/>
</dbReference>
<evidence type="ECO:0000256" key="1">
    <source>
        <dbReference type="ARBA" id="ARBA00010641"/>
    </source>
</evidence>